<dbReference type="CDD" id="cd00303">
    <property type="entry name" value="retropepsin_like"/>
    <property type="match status" value="1"/>
</dbReference>
<accession>A0AAJ7J0I8</accession>
<dbReference type="PANTHER" id="PTHR47331">
    <property type="entry name" value="PHD-TYPE DOMAIN-CONTAINING PROTEIN"/>
    <property type="match status" value="1"/>
</dbReference>
<protein>
    <submittedName>
        <fullName evidence="3">Uncharacterized protein LOC108625850</fullName>
    </submittedName>
</protein>
<reference evidence="3" key="1">
    <citation type="submission" date="2025-08" db="UniProtKB">
        <authorList>
            <consortium name="RefSeq"/>
        </authorList>
    </citation>
    <scope>IDENTIFICATION</scope>
    <source>
        <tissue evidence="3">Whole body</tissue>
    </source>
</reference>
<dbReference type="Pfam" id="PF03564">
    <property type="entry name" value="DUF1759"/>
    <property type="match status" value="1"/>
</dbReference>
<dbReference type="RefSeq" id="XP_017881659.1">
    <property type="nucleotide sequence ID" value="XM_018026170.1"/>
</dbReference>
<feature type="region of interest" description="Disordered" evidence="1">
    <location>
        <begin position="309"/>
        <end position="335"/>
    </location>
</feature>
<evidence type="ECO:0000256" key="1">
    <source>
        <dbReference type="SAM" id="MobiDB-lite"/>
    </source>
</evidence>
<evidence type="ECO:0000313" key="3">
    <source>
        <dbReference type="RefSeq" id="XP_017881659.1"/>
    </source>
</evidence>
<dbReference type="KEGG" id="ccal:108625850"/>
<dbReference type="InterPro" id="IPR005312">
    <property type="entry name" value="DUF1759"/>
</dbReference>
<dbReference type="GeneID" id="108625850"/>
<evidence type="ECO:0000313" key="2">
    <source>
        <dbReference type="Proteomes" id="UP000694925"/>
    </source>
</evidence>
<gene>
    <name evidence="3" type="primary">LOC108625850</name>
</gene>
<dbReference type="Proteomes" id="UP000694925">
    <property type="component" value="Unplaced"/>
</dbReference>
<keyword evidence="2" id="KW-1185">Reference proteome</keyword>
<dbReference type="PANTHER" id="PTHR47331:SF5">
    <property type="entry name" value="RIBONUCLEASE H"/>
    <property type="match status" value="1"/>
</dbReference>
<dbReference type="AlphaFoldDB" id="A0AAJ7J0I8"/>
<organism evidence="2 3">
    <name type="scientific">Ceratina calcarata</name>
    <dbReference type="NCBI Taxonomy" id="156304"/>
    <lineage>
        <taxon>Eukaryota</taxon>
        <taxon>Metazoa</taxon>
        <taxon>Ecdysozoa</taxon>
        <taxon>Arthropoda</taxon>
        <taxon>Hexapoda</taxon>
        <taxon>Insecta</taxon>
        <taxon>Pterygota</taxon>
        <taxon>Neoptera</taxon>
        <taxon>Endopterygota</taxon>
        <taxon>Hymenoptera</taxon>
        <taxon>Apocrita</taxon>
        <taxon>Aculeata</taxon>
        <taxon>Apoidea</taxon>
        <taxon>Anthophila</taxon>
        <taxon>Apidae</taxon>
        <taxon>Ceratina</taxon>
        <taxon>Zadontomerus</taxon>
    </lineage>
</organism>
<name>A0AAJ7J0I8_9HYME</name>
<sequence length="536" mass="61162">MANIDQKLLTSRHRILERIKSFKEFLDAYDTNPNSLILKLRHKQIITDYEEHEKVQNSIEAKTDAGNVAAEIAERIKIENEKYILLARVLEILDKVALVTVDGSSNISNNHDNSETHGATSPAFNQVDTPGIHINLPKLDLPKFSGSYEAWPGFADSFCSAIHNMPRFSDAQKLIYLRSCLTGNSADKIESLQSTDANYTVAWDLLEKSYNDPNALLIKHVKAFFEFPTCNKASSRSIGDISDSARKHYRALEALQKPFLEIFPIYAVISKLDDETRLKWKETLCNNTIPTIENLLEFLHNRQRVLEDTKPQRTDKSYNSSNFTSSLNKSRPQKSYSAQINVKPPYCCLCKSDHYTQNCEKIVNATMDERERIVKEYKLCLNCLRANHEIQDCKSKGCKRCNKRHHTLLHKDLPNNPSINSQANSLKSNIACLYSSYSSQILLATAQIDFLDRDGNPHSARVLLDSCSQANFITKNLADKLKLPRYDINVSVSGINDTVMHYRNMINAKFKSRVHDYSNELEFLVRDRFPDVVPAY</sequence>
<proteinExistence type="predicted"/>
<feature type="compositionally biased region" description="Polar residues" evidence="1">
    <location>
        <begin position="317"/>
        <end position="335"/>
    </location>
</feature>